<sequence>MSKRNLKNIRQRCKECTLNSGEHELQVRSESANLCLIRNHVKMIGELCSLSEKQIFDLQVAIGEAAANAIEHGSPQGSENHVRIQVYCDGNALVIKVKDEGKFKRRMPDPGMDHNNFRGRGIPLMLALMDKVTIDEAKDGTSVVLTKRVKETYENKQAK</sequence>
<proteinExistence type="predicted"/>
<dbReference type="InterPro" id="IPR036890">
    <property type="entry name" value="HATPase_C_sf"/>
</dbReference>
<name>A0A2M7T837_9ACTN</name>
<dbReference type="RefSeq" id="WP_286679090.1">
    <property type="nucleotide sequence ID" value="NZ_MNXI01000127.1"/>
</dbReference>
<keyword evidence="1" id="KW-0808">Transferase</keyword>
<keyword evidence="1" id="KW-0723">Serine/threonine-protein kinase</keyword>
<dbReference type="Proteomes" id="UP000230956">
    <property type="component" value="Unassembled WGS sequence"/>
</dbReference>
<dbReference type="InterPro" id="IPR003594">
    <property type="entry name" value="HATPase_dom"/>
</dbReference>
<dbReference type="Gene3D" id="3.30.565.10">
    <property type="entry name" value="Histidine kinase-like ATPase, C-terminal domain"/>
    <property type="match status" value="1"/>
</dbReference>
<evidence type="ECO:0000313" key="4">
    <source>
        <dbReference type="Proteomes" id="UP000230956"/>
    </source>
</evidence>
<dbReference type="PANTHER" id="PTHR35526:SF3">
    <property type="entry name" value="ANTI-SIGMA-F FACTOR RSBW"/>
    <property type="match status" value="1"/>
</dbReference>
<dbReference type="InterPro" id="IPR050267">
    <property type="entry name" value="Anti-sigma-factor_SerPK"/>
</dbReference>
<dbReference type="CDD" id="cd16936">
    <property type="entry name" value="HATPase_RsbW-like"/>
    <property type="match status" value="1"/>
</dbReference>
<gene>
    <name evidence="3" type="ORF">COY37_05430</name>
</gene>
<dbReference type="SUPFAM" id="SSF55874">
    <property type="entry name" value="ATPase domain of HSP90 chaperone/DNA topoisomerase II/histidine kinase"/>
    <property type="match status" value="1"/>
</dbReference>
<dbReference type="AlphaFoldDB" id="A0A2M7T837"/>
<protein>
    <recommendedName>
        <fullName evidence="2">Histidine kinase/HSP90-like ATPase domain-containing protein</fullName>
    </recommendedName>
</protein>
<evidence type="ECO:0000256" key="1">
    <source>
        <dbReference type="ARBA" id="ARBA00022527"/>
    </source>
</evidence>
<reference evidence="4" key="1">
    <citation type="submission" date="2017-09" db="EMBL/GenBank/DDBJ databases">
        <title>Depth-based differentiation of microbial function through sediment-hosted aquifers and enrichment of novel symbionts in the deep terrestrial subsurface.</title>
        <authorList>
            <person name="Probst A.J."/>
            <person name="Ladd B."/>
            <person name="Jarett J.K."/>
            <person name="Geller-Mcgrath D.E."/>
            <person name="Sieber C.M.K."/>
            <person name="Emerson J.B."/>
            <person name="Anantharaman K."/>
            <person name="Thomas B.C."/>
            <person name="Malmstrom R."/>
            <person name="Stieglmeier M."/>
            <person name="Klingl A."/>
            <person name="Woyke T."/>
            <person name="Ryan C.M."/>
            <person name="Banfield J.F."/>
        </authorList>
    </citation>
    <scope>NUCLEOTIDE SEQUENCE [LARGE SCALE GENOMIC DNA]</scope>
</reference>
<feature type="domain" description="Histidine kinase/HSP90-like ATPase" evidence="2">
    <location>
        <begin position="32"/>
        <end position="147"/>
    </location>
</feature>
<dbReference type="GO" id="GO:0004674">
    <property type="term" value="F:protein serine/threonine kinase activity"/>
    <property type="evidence" value="ECO:0007669"/>
    <property type="project" value="UniProtKB-KW"/>
</dbReference>
<evidence type="ECO:0000313" key="3">
    <source>
        <dbReference type="EMBL" id="PIZ39079.1"/>
    </source>
</evidence>
<comment type="caution">
    <text evidence="3">The sequence shown here is derived from an EMBL/GenBank/DDBJ whole genome shotgun (WGS) entry which is preliminary data.</text>
</comment>
<keyword evidence="1" id="KW-0418">Kinase</keyword>
<dbReference type="EMBL" id="PFNG01000129">
    <property type="protein sequence ID" value="PIZ39079.1"/>
    <property type="molecule type" value="Genomic_DNA"/>
</dbReference>
<dbReference type="Pfam" id="PF13581">
    <property type="entry name" value="HATPase_c_2"/>
    <property type="match status" value="1"/>
</dbReference>
<dbReference type="PANTHER" id="PTHR35526">
    <property type="entry name" value="ANTI-SIGMA-F FACTOR RSBW-RELATED"/>
    <property type="match status" value="1"/>
</dbReference>
<organism evidence="3 4">
    <name type="scientific">Candidatus Aquicultor secundus</name>
    <dbReference type="NCBI Taxonomy" id="1973895"/>
    <lineage>
        <taxon>Bacteria</taxon>
        <taxon>Bacillati</taxon>
        <taxon>Actinomycetota</taxon>
        <taxon>Candidatus Aquicultoria</taxon>
        <taxon>Candidatus Aquicultorales</taxon>
        <taxon>Candidatus Aquicultoraceae</taxon>
        <taxon>Candidatus Aquicultor</taxon>
    </lineage>
</organism>
<accession>A0A2M7T837</accession>
<evidence type="ECO:0000259" key="2">
    <source>
        <dbReference type="Pfam" id="PF13581"/>
    </source>
</evidence>